<dbReference type="Pfam" id="PF08352">
    <property type="entry name" value="oligo_HPY"/>
    <property type="match status" value="1"/>
</dbReference>
<dbReference type="GO" id="GO:0055085">
    <property type="term" value="P:transmembrane transport"/>
    <property type="evidence" value="ECO:0007669"/>
    <property type="project" value="UniProtKB-ARBA"/>
</dbReference>
<dbReference type="Pfam" id="PF00005">
    <property type="entry name" value="ABC_tran"/>
    <property type="match status" value="1"/>
</dbReference>
<dbReference type="Proteomes" id="UP000321638">
    <property type="component" value="Unassembled WGS sequence"/>
</dbReference>
<evidence type="ECO:0000256" key="3">
    <source>
        <dbReference type="ARBA" id="ARBA00022448"/>
    </source>
</evidence>
<dbReference type="PROSITE" id="PS00211">
    <property type="entry name" value="ABC_TRANSPORTER_1"/>
    <property type="match status" value="1"/>
</dbReference>
<evidence type="ECO:0000256" key="5">
    <source>
        <dbReference type="ARBA" id="ARBA00022840"/>
    </source>
</evidence>
<evidence type="ECO:0000256" key="1">
    <source>
        <dbReference type="ARBA" id="ARBA00004417"/>
    </source>
</evidence>
<accession>A0A5C8PCM2</accession>
<comment type="subcellular location">
    <subcellularLocation>
        <location evidence="1">Cell inner membrane</location>
        <topology evidence="1">Peripheral membrane protein</topology>
    </subcellularLocation>
</comment>
<proteinExistence type="inferred from homology"/>
<keyword evidence="4" id="KW-0547">Nucleotide-binding</keyword>
<dbReference type="NCBIfam" id="TIGR01727">
    <property type="entry name" value="oligo_HPY"/>
    <property type="match status" value="1"/>
</dbReference>
<dbReference type="GO" id="GO:0015833">
    <property type="term" value="P:peptide transport"/>
    <property type="evidence" value="ECO:0007669"/>
    <property type="project" value="InterPro"/>
</dbReference>
<comment type="caution">
    <text evidence="7">The sequence shown here is derived from an EMBL/GenBank/DDBJ whole genome shotgun (WGS) entry which is preliminary data.</text>
</comment>
<evidence type="ECO:0000256" key="4">
    <source>
        <dbReference type="ARBA" id="ARBA00022741"/>
    </source>
</evidence>
<keyword evidence="8" id="KW-1185">Reference proteome</keyword>
<dbReference type="EMBL" id="VDUZ01000053">
    <property type="protein sequence ID" value="TXL70821.1"/>
    <property type="molecule type" value="Genomic_DNA"/>
</dbReference>
<dbReference type="GO" id="GO:0005886">
    <property type="term" value="C:plasma membrane"/>
    <property type="evidence" value="ECO:0007669"/>
    <property type="project" value="UniProtKB-SubCell"/>
</dbReference>
<evidence type="ECO:0000313" key="8">
    <source>
        <dbReference type="Proteomes" id="UP000321638"/>
    </source>
</evidence>
<evidence type="ECO:0000313" key="7">
    <source>
        <dbReference type="EMBL" id="TXL70821.1"/>
    </source>
</evidence>
<dbReference type="AlphaFoldDB" id="A0A5C8PCM2"/>
<dbReference type="CDD" id="cd03257">
    <property type="entry name" value="ABC_NikE_OppD_transporters"/>
    <property type="match status" value="1"/>
</dbReference>
<dbReference type="SUPFAM" id="SSF52540">
    <property type="entry name" value="P-loop containing nucleoside triphosphate hydrolases"/>
    <property type="match status" value="1"/>
</dbReference>
<dbReference type="InterPro" id="IPR027417">
    <property type="entry name" value="P-loop_NTPase"/>
</dbReference>
<name>A0A5C8PCM2_9HYPH</name>
<dbReference type="PROSITE" id="PS50893">
    <property type="entry name" value="ABC_TRANSPORTER_2"/>
    <property type="match status" value="1"/>
</dbReference>
<dbReference type="GO" id="GO:0016887">
    <property type="term" value="F:ATP hydrolysis activity"/>
    <property type="evidence" value="ECO:0007669"/>
    <property type="project" value="InterPro"/>
</dbReference>
<dbReference type="InterPro" id="IPR017871">
    <property type="entry name" value="ABC_transporter-like_CS"/>
</dbReference>
<dbReference type="InterPro" id="IPR050319">
    <property type="entry name" value="ABC_transp_ATP-bind"/>
</dbReference>
<protein>
    <submittedName>
        <fullName evidence="7">ATP-binding cassette domain-containing protein</fullName>
    </submittedName>
</protein>
<comment type="similarity">
    <text evidence="2">Belongs to the ABC transporter superfamily.</text>
</comment>
<evidence type="ECO:0000256" key="2">
    <source>
        <dbReference type="ARBA" id="ARBA00005417"/>
    </source>
</evidence>
<dbReference type="InterPro" id="IPR003439">
    <property type="entry name" value="ABC_transporter-like_ATP-bd"/>
</dbReference>
<keyword evidence="5 7" id="KW-0067">ATP-binding</keyword>
<dbReference type="InterPro" id="IPR013563">
    <property type="entry name" value="Oligopep_ABC_C"/>
</dbReference>
<dbReference type="SMART" id="SM00382">
    <property type="entry name" value="AAA"/>
    <property type="match status" value="1"/>
</dbReference>
<dbReference type="RefSeq" id="WP_147851269.1">
    <property type="nucleotide sequence ID" value="NZ_VDUZ01000053.1"/>
</dbReference>
<dbReference type="Gene3D" id="3.40.50.300">
    <property type="entry name" value="P-loop containing nucleotide triphosphate hydrolases"/>
    <property type="match status" value="1"/>
</dbReference>
<gene>
    <name evidence="7" type="ORF">FHP25_33030</name>
</gene>
<evidence type="ECO:0000259" key="6">
    <source>
        <dbReference type="PROSITE" id="PS50893"/>
    </source>
</evidence>
<dbReference type="OrthoDB" id="37801at2"/>
<dbReference type="PANTHER" id="PTHR43776:SF7">
    <property type="entry name" value="D,D-DIPEPTIDE TRANSPORT ATP-BINDING PROTEIN DDPF-RELATED"/>
    <property type="match status" value="1"/>
</dbReference>
<organism evidence="7 8">
    <name type="scientific">Vineibacter terrae</name>
    <dbReference type="NCBI Taxonomy" id="2586908"/>
    <lineage>
        <taxon>Bacteria</taxon>
        <taxon>Pseudomonadati</taxon>
        <taxon>Pseudomonadota</taxon>
        <taxon>Alphaproteobacteria</taxon>
        <taxon>Hyphomicrobiales</taxon>
        <taxon>Vineibacter</taxon>
    </lineage>
</organism>
<dbReference type="InterPro" id="IPR003593">
    <property type="entry name" value="AAA+_ATPase"/>
</dbReference>
<dbReference type="GO" id="GO:0005524">
    <property type="term" value="F:ATP binding"/>
    <property type="evidence" value="ECO:0007669"/>
    <property type="project" value="UniProtKB-KW"/>
</dbReference>
<keyword evidence="3" id="KW-0813">Transport</keyword>
<reference evidence="7 8" key="1">
    <citation type="submission" date="2019-06" db="EMBL/GenBank/DDBJ databases">
        <title>New taxonomy in bacterial strain CC-CFT640, isolated from vineyard.</title>
        <authorList>
            <person name="Lin S.-Y."/>
            <person name="Tsai C.-F."/>
            <person name="Young C.-C."/>
        </authorList>
    </citation>
    <scope>NUCLEOTIDE SEQUENCE [LARGE SCALE GENOMIC DNA]</scope>
    <source>
        <strain evidence="7 8">CC-CFT640</strain>
    </source>
</reference>
<dbReference type="PANTHER" id="PTHR43776">
    <property type="entry name" value="TRANSPORT ATP-BINDING PROTEIN"/>
    <property type="match status" value="1"/>
</dbReference>
<sequence length="334" mass="36241">MLQDAPSPAETVLDVAGLAKSFTVARSWLGRGRKSLRAVDGVDFSIRRGETLSLVGESGSGKSTLARLCLKLIEPTAGRIQLFGRSIESLPPRAMRPLRRNLQMVFQDPFASLNPRLTVGQILGEPIRNFRIAPEADIAARVEALLARVGLPADVVSRRAHEFSGGQRQRIGIARALAPEPQLIVLDEPVSALDVSVQAQVLNLLGDLQAQAGYAYLFVSHDLAVVRHISHRVAVMYLGRIVEIGPVERLFSAPRHPYTEALLAAVPDPATRHRAGTRRRGTGLRGEIPSPIDPPSGCAFRTRCPLATERCARERPALMAGKDGHAVACHVRQD</sequence>
<dbReference type="FunFam" id="3.40.50.300:FF:000016">
    <property type="entry name" value="Oligopeptide ABC transporter ATP-binding component"/>
    <property type="match status" value="1"/>
</dbReference>
<feature type="domain" description="ABC transporter" evidence="6">
    <location>
        <begin position="13"/>
        <end position="263"/>
    </location>
</feature>